<dbReference type="SUPFAM" id="SSF49785">
    <property type="entry name" value="Galactose-binding domain-like"/>
    <property type="match status" value="2"/>
</dbReference>
<evidence type="ECO:0000259" key="3">
    <source>
        <dbReference type="Pfam" id="PF03561"/>
    </source>
</evidence>
<dbReference type="PIRSF" id="PIRSF016516">
    <property type="entry name" value="Allantoicase"/>
    <property type="match status" value="1"/>
</dbReference>
<comment type="similarity">
    <text evidence="1 2">Belongs to the allantoicase family.</text>
</comment>
<proteinExistence type="inferred from homology"/>
<name>A0ABS8CA68_9BURK</name>
<comment type="catalytic activity">
    <reaction evidence="2">
        <text>allantoate + H2O = (S)-ureidoglycolate + urea</text>
        <dbReference type="Rhea" id="RHEA:11016"/>
        <dbReference type="ChEBI" id="CHEBI:15377"/>
        <dbReference type="ChEBI" id="CHEBI:16199"/>
        <dbReference type="ChEBI" id="CHEBI:17536"/>
        <dbReference type="ChEBI" id="CHEBI:57296"/>
        <dbReference type="EC" id="3.5.3.4"/>
    </reaction>
</comment>
<feature type="domain" description="Allantoicase" evidence="3">
    <location>
        <begin position="201"/>
        <end position="344"/>
    </location>
</feature>
<dbReference type="GO" id="GO:0004037">
    <property type="term" value="F:allantoicase activity"/>
    <property type="evidence" value="ECO:0007669"/>
    <property type="project" value="UniProtKB-EC"/>
</dbReference>
<accession>A0ABS8CA68</accession>
<dbReference type="RefSeq" id="WP_226953161.1">
    <property type="nucleotide sequence ID" value="NZ_JACDXW010000002.1"/>
</dbReference>
<keyword evidence="2 4" id="KW-0378">Hydrolase</keyword>
<dbReference type="EC" id="3.5.3.4" evidence="2"/>
<dbReference type="NCBIfam" id="TIGR02961">
    <property type="entry name" value="allantoicase"/>
    <property type="match status" value="1"/>
</dbReference>
<dbReference type="PANTHER" id="PTHR12045:SF3">
    <property type="entry name" value="INACTIVE ALLANTOICASE-RELATED"/>
    <property type="match status" value="1"/>
</dbReference>
<dbReference type="HAMAP" id="MF_00813">
    <property type="entry name" value="Allantoicase"/>
    <property type="match status" value="1"/>
</dbReference>
<sequence>MVAPHLPDGTVLQSPVVELPAFAARYINLAAGDLGAKVLKCSDEFFGEARRMLATGGSVFIVGKFDDHGKWVDGWETQRRRHGGHDYAVVQLAWPGVIKGIDIDTSHFTGNYPQAASLEACFCEGEPDEHTQWVSLLPAQALSASAHHFIPLDDARVWSHVRLNIYPDGGVARFRVYGQPACDWQSMSTQTLHEVSSLRLGGRIVGYSDAHFGVPSRLLMSGRGVNMGDGWETRRRREPGFDWCVIELGHAVTVEKIEIDTAHFKGNYPAQVSLQAAQVSPSTDASVITQAMFWPELMRPQATQMHKQHFFEAEQLQTLGPVTHVRVNMYPDGGISRVRIWGRLAGV</sequence>
<evidence type="ECO:0000313" key="4">
    <source>
        <dbReference type="EMBL" id="MCB5362915.1"/>
    </source>
</evidence>
<reference evidence="4 5" key="1">
    <citation type="submission" date="2020-07" db="EMBL/GenBank/DDBJ databases">
        <title>Pusillimonas sp. nov., isolated from poultry manure in Taiwan.</title>
        <authorList>
            <person name="Lin S.-Y."/>
            <person name="Tang Y.-S."/>
            <person name="Young C.-C."/>
        </authorList>
    </citation>
    <scope>NUCLEOTIDE SEQUENCE [LARGE SCALE GENOMIC DNA]</scope>
    <source>
        <strain evidence="4 5">CC-YST705</strain>
    </source>
</reference>
<dbReference type="Proteomes" id="UP000776983">
    <property type="component" value="Unassembled WGS sequence"/>
</dbReference>
<organism evidence="4 5">
    <name type="scientific">Mesopusillimonas faecipullorum</name>
    <dbReference type="NCBI Taxonomy" id="2755040"/>
    <lineage>
        <taxon>Bacteria</taxon>
        <taxon>Pseudomonadati</taxon>
        <taxon>Pseudomonadota</taxon>
        <taxon>Betaproteobacteria</taxon>
        <taxon>Burkholderiales</taxon>
        <taxon>Alcaligenaceae</taxon>
        <taxon>Mesopusillimonas</taxon>
    </lineage>
</organism>
<dbReference type="InterPro" id="IPR015908">
    <property type="entry name" value="Allantoicase_dom"/>
</dbReference>
<keyword evidence="2" id="KW-0659">Purine metabolism</keyword>
<evidence type="ECO:0000256" key="1">
    <source>
        <dbReference type="ARBA" id="ARBA00009242"/>
    </source>
</evidence>
<feature type="domain" description="Allantoicase" evidence="3">
    <location>
        <begin position="35"/>
        <end position="180"/>
    </location>
</feature>
<comment type="pathway">
    <text evidence="2">Nitrogen metabolism; (S)-allantoin degradation; (S)-ureidoglycolate from allantoate (aminidohydrolase route): step 1/1.</text>
</comment>
<evidence type="ECO:0000256" key="2">
    <source>
        <dbReference type="HAMAP-Rule" id="MF_00813"/>
    </source>
</evidence>
<dbReference type="EMBL" id="JACDXW010000002">
    <property type="protein sequence ID" value="MCB5362915.1"/>
    <property type="molecule type" value="Genomic_DNA"/>
</dbReference>
<keyword evidence="5" id="KW-1185">Reference proteome</keyword>
<protein>
    <recommendedName>
        <fullName evidence="2">Probable allantoicase</fullName>
        <ecNumber evidence="2">3.5.3.4</ecNumber>
    </recommendedName>
    <alternativeName>
        <fullName evidence="2">Allantoate amidinohydrolase</fullName>
    </alternativeName>
</protein>
<dbReference type="Gene3D" id="2.60.120.260">
    <property type="entry name" value="Galactose-binding domain-like"/>
    <property type="match status" value="2"/>
</dbReference>
<gene>
    <name evidence="2 4" type="primary">alc</name>
    <name evidence="4" type="ORF">H0484_03985</name>
</gene>
<evidence type="ECO:0000313" key="5">
    <source>
        <dbReference type="Proteomes" id="UP000776983"/>
    </source>
</evidence>
<dbReference type="InterPro" id="IPR008979">
    <property type="entry name" value="Galactose-bd-like_sf"/>
</dbReference>
<dbReference type="PANTHER" id="PTHR12045">
    <property type="entry name" value="ALLANTOICASE"/>
    <property type="match status" value="1"/>
</dbReference>
<dbReference type="Pfam" id="PF03561">
    <property type="entry name" value="Allantoicase"/>
    <property type="match status" value="2"/>
</dbReference>
<dbReference type="InterPro" id="IPR005164">
    <property type="entry name" value="Allantoicase"/>
</dbReference>
<comment type="caution">
    <text evidence="4">The sequence shown here is derived from an EMBL/GenBank/DDBJ whole genome shotgun (WGS) entry which is preliminary data.</text>
</comment>